<gene>
    <name evidence="2" type="ordered locus">SGR_7006</name>
</gene>
<name>B1VPT3_STRGG</name>
<dbReference type="EMBL" id="AP009493">
    <property type="protein sequence ID" value="BAG23833.1"/>
    <property type="molecule type" value="Genomic_DNA"/>
</dbReference>
<dbReference type="eggNOG" id="ENOG5031QJQ">
    <property type="taxonomic scope" value="Bacteria"/>
</dbReference>
<proteinExistence type="predicted"/>
<dbReference type="PROSITE" id="PS51257">
    <property type="entry name" value="PROKAR_LIPOPROTEIN"/>
    <property type="match status" value="1"/>
</dbReference>
<feature type="chain" id="PRO_5002769585" description="Secreted protein" evidence="1">
    <location>
        <begin position="40"/>
        <end position="300"/>
    </location>
</feature>
<dbReference type="AlphaFoldDB" id="B1VPT3"/>
<feature type="signal peptide" evidence="1">
    <location>
        <begin position="1"/>
        <end position="39"/>
    </location>
</feature>
<dbReference type="Proteomes" id="UP000001685">
    <property type="component" value="Chromosome"/>
</dbReference>
<dbReference type="KEGG" id="sgr:SGR_7006"/>
<protein>
    <recommendedName>
        <fullName evidence="4">Secreted protein</fullName>
    </recommendedName>
</protein>
<accession>B1VPT3</accession>
<evidence type="ECO:0000313" key="3">
    <source>
        <dbReference type="Proteomes" id="UP000001685"/>
    </source>
</evidence>
<evidence type="ECO:0008006" key="4">
    <source>
        <dbReference type="Google" id="ProtNLM"/>
    </source>
</evidence>
<dbReference type="HOGENOM" id="CLU_927232_0_0_11"/>
<reference evidence="3" key="1">
    <citation type="journal article" date="2008" name="J. Bacteriol.">
        <title>Genome sequence of the streptomycin-producing microorganism Streptomyces griseus IFO 13350.</title>
        <authorList>
            <person name="Ohnishi Y."/>
            <person name="Ishikawa J."/>
            <person name="Hara H."/>
            <person name="Suzuki H."/>
            <person name="Ikenoya M."/>
            <person name="Ikeda H."/>
            <person name="Yamashita A."/>
            <person name="Hattori M."/>
            <person name="Horinouchi S."/>
        </authorList>
    </citation>
    <scope>NUCLEOTIDE SEQUENCE [LARGE SCALE GENOMIC DNA]</scope>
    <source>
        <strain evidence="3">JCM 4626 / NBRC 13350</strain>
    </source>
</reference>
<evidence type="ECO:0000313" key="2">
    <source>
        <dbReference type="EMBL" id="BAG23833.1"/>
    </source>
</evidence>
<keyword evidence="1" id="KW-0732">Signal</keyword>
<organism evidence="2 3">
    <name type="scientific">Streptomyces griseus subsp. griseus (strain JCM 4626 / CBS 651.72 / NBRC 13350 / KCC S-0626 / ISP 5235)</name>
    <dbReference type="NCBI Taxonomy" id="455632"/>
    <lineage>
        <taxon>Bacteria</taxon>
        <taxon>Bacillati</taxon>
        <taxon>Actinomycetota</taxon>
        <taxon>Actinomycetes</taxon>
        <taxon>Kitasatosporales</taxon>
        <taxon>Streptomycetaceae</taxon>
        <taxon>Streptomyces</taxon>
    </lineage>
</organism>
<sequence>MAPKGMLPYRRTMRIGRHLSAVAVLGGLLVSGCTSSGGAASPAAPSASSDEFEPSYMQQIMDSQLDRGVSELGEGVVHRPEPDRPLRISPCRLVELASDARITDEGAKTRKAVTLPALYELRSERHNPGFNVSIYLLPRQTDTSKLLAQVLAAARGCGPRTANAPASTVSRSKAPITTAAQITTGKHGPGLAVLSDARYQAGSPSPGPDWTIGPNGKLTPVHKLPSASPSPLTPTDTSLEYGQALVYGTNGRFFVEVLMVAENRPSDPTPAPGAQPSGAAYTRAQEILDTLLTGFQGVPE</sequence>
<evidence type="ECO:0000256" key="1">
    <source>
        <dbReference type="SAM" id="SignalP"/>
    </source>
</evidence>